<proteinExistence type="predicted"/>
<feature type="compositionally biased region" description="Polar residues" evidence="1">
    <location>
        <begin position="460"/>
        <end position="471"/>
    </location>
</feature>
<feature type="region of interest" description="Disordered" evidence="1">
    <location>
        <begin position="1139"/>
        <end position="1164"/>
    </location>
</feature>
<feature type="compositionally biased region" description="Polar residues" evidence="1">
    <location>
        <begin position="850"/>
        <end position="860"/>
    </location>
</feature>
<name>A0A1Q9D4G9_SYMMI</name>
<feature type="region of interest" description="Disordered" evidence="1">
    <location>
        <begin position="116"/>
        <end position="252"/>
    </location>
</feature>
<dbReference type="EMBL" id="LSRX01000728">
    <property type="protein sequence ID" value="OLP90072.1"/>
    <property type="molecule type" value="Genomic_DNA"/>
</dbReference>
<gene>
    <name evidence="2" type="ORF">AK812_SmicGene28379</name>
</gene>
<evidence type="ECO:0000256" key="1">
    <source>
        <dbReference type="SAM" id="MobiDB-lite"/>
    </source>
</evidence>
<feature type="compositionally biased region" description="Polar residues" evidence="1">
    <location>
        <begin position="397"/>
        <end position="406"/>
    </location>
</feature>
<feature type="compositionally biased region" description="Low complexity" evidence="1">
    <location>
        <begin position="361"/>
        <end position="378"/>
    </location>
</feature>
<feature type="region of interest" description="Disordered" evidence="1">
    <location>
        <begin position="279"/>
        <end position="298"/>
    </location>
</feature>
<keyword evidence="3" id="KW-1185">Reference proteome</keyword>
<feature type="compositionally biased region" description="Pro residues" evidence="1">
    <location>
        <begin position="763"/>
        <end position="772"/>
    </location>
</feature>
<comment type="caution">
    <text evidence="2">The sequence shown here is derived from an EMBL/GenBank/DDBJ whole genome shotgun (WGS) entry which is preliminary data.</text>
</comment>
<feature type="region of interest" description="Disordered" evidence="1">
    <location>
        <begin position="1269"/>
        <end position="1293"/>
    </location>
</feature>
<dbReference type="OrthoDB" id="436635at2759"/>
<accession>A0A1Q9D4G9</accession>
<feature type="compositionally biased region" description="Low complexity" evidence="1">
    <location>
        <begin position="425"/>
        <end position="435"/>
    </location>
</feature>
<reference evidence="2 3" key="1">
    <citation type="submission" date="2016-02" db="EMBL/GenBank/DDBJ databases">
        <title>Genome analysis of coral dinoflagellate symbionts highlights evolutionary adaptations to a symbiotic lifestyle.</title>
        <authorList>
            <person name="Aranda M."/>
            <person name="Li Y."/>
            <person name="Liew Y.J."/>
            <person name="Baumgarten S."/>
            <person name="Simakov O."/>
            <person name="Wilson M."/>
            <person name="Piel J."/>
            <person name="Ashoor H."/>
            <person name="Bougouffa S."/>
            <person name="Bajic V.B."/>
            <person name="Ryu T."/>
            <person name="Ravasi T."/>
            <person name="Bayer T."/>
            <person name="Micklem G."/>
            <person name="Kim H."/>
            <person name="Bhak J."/>
            <person name="Lajeunesse T.C."/>
            <person name="Voolstra C.R."/>
        </authorList>
    </citation>
    <scope>NUCLEOTIDE SEQUENCE [LARGE SCALE GENOMIC DNA]</scope>
    <source>
        <strain evidence="2 3">CCMP2467</strain>
    </source>
</reference>
<feature type="region of interest" description="Disordered" evidence="1">
    <location>
        <begin position="757"/>
        <end position="869"/>
    </location>
</feature>
<organism evidence="2 3">
    <name type="scientific">Symbiodinium microadriaticum</name>
    <name type="common">Dinoflagellate</name>
    <name type="synonym">Zooxanthella microadriatica</name>
    <dbReference type="NCBI Taxonomy" id="2951"/>
    <lineage>
        <taxon>Eukaryota</taxon>
        <taxon>Sar</taxon>
        <taxon>Alveolata</taxon>
        <taxon>Dinophyceae</taxon>
        <taxon>Suessiales</taxon>
        <taxon>Symbiodiniaceae</taxon>
        <taxon>Symbiodinium</taxon>
    </lineage>
</organism>
<feature type="compositionally biased region" description="Low complexity" evidence="1">
    <location>
        <begin position="808"/>
        <end position="841"/>
    </location>
</feature>
<feature type="region of interest" description="Disordered" evidence="1">
    <location>
        <begin position="310"/>
        <end position="471"/>
    </location>
</feature>
<feature type="compositionally biased region" description="Basic and acidic residues" evidence="1">
    <location>
        <begin position="448"/>
        <end position="457"/>
    </location>
</feature>
<feature type="region of interest" description="Disordered" evidence="1">
    <location>
        <begin position="536"/>
        <end position="560"/>
    </location>
</feature>
<protein>
    <submittedName>
        <fullName evidence="2">Uncharacterized protein</fullName>
    </submittedName>
</protein>
<feature type="compositionally biased region" description="Basic and acidic residues" evidence="1">
    <location>
        <begin position="332"/>
        <end position="346"/>
    </location>
</feature>
<feature type="compositionally biased region" description="Acidic residues" evidence="1">
    <location>
        <begin position="170"/>
        <end position="218"/>
    </location>
</feature>
<dbReference type="Proteomes" id="UP000186817">
    <property type="component" value="Unassembled WGS sequence"/>
</dbReference>
<evidence type="ECO:0000313" key="2">
    <source>
        <dbReference type="EMBL" id="OLP90072.1"/>
    </source>
</evidence>
<feature type="compositionally biased region" description="Polar residues" evidence="1">
    <location>
        <begin position="783"/>
        <end position="797"/>
    </location>
</feature>
<sequence>MSDMPWAPLSQYKGALTLSTSLLQYKIDLRGEVDQDNIYHNSPNHMIPGKMTWTSPSRRYSSSQPHIGANPGKRCNNVINNLYLKLLGSLTKCNTSNNPNHYHHREAMELQDTSHYASQGPLLPPDQWSHNALGLGRHRAGEPTASAAVHDNEDSTCATDTPCEEASPPQEEEDLEQEDDTGDGPLQEEADDELTDVPDDDLEWDSDQPDTEDEDEEPATAASAAKSGAKAPKRAAGHGSQRVANKAKKSDVKKLWRELGWGKKPKWLSWKKALSYIKRGEQPPAKEPLPPTPSPQRELLKAMLTAHHYSYDEQGNIVPQYPQQTETPPSVDRGDKASNQAREDHAKRRAANPYLQPPGARPRTTQAAAATDTLTADPTHAKAQQPLQQFPARGTTHGDSQPSSTKALPKAHRSPPHAQPKATSQTETAPQQQQRAPRRQQRVQFQVPEDHREEPPRPIRTQNTWRKLSDSTEVQLRGDGVANYPVQIIDNRPVPAQGGAGEQTPNVAEQQLYNHFHNVVGDLLVVQPAHITDYPHVPGAASSSRSPRETPLETGGPPLPDISDLELQAAEAIAAGRAPVVQAEGDGPSMRSSVRVDDNSHDISWVQGVTPATLPPPMPLHPRTILSMRGSSTGSWRGTTWSPPSNSVVRHPARLNMEPTVVLYKTLAGRPDRGILPDGLHISLHPAGSWIATTRFELGFARTPRYWLVEVDYAPPPAPDRMQLRTGESFWLEWRGEERRWQRRPRFHDDIKVLGGFPVIPQAEPPRPPTPPQRRDPTTTQRGNQQGYRGFNPQNFVDSRPLRGRLISPTTPATSSTAPTSTSSTTASQPAAHRQAASSKAKPPPPPAMNSGSESETSWPSEDPPRDEQDHNALLQVWPRREPAATMVEEETEGLAMVQTGRTPRSPITPEDRGSGTPPETSMAAHIQPDADDSAWFSVAANFEGDFTVQGLLRLLQKILHEMLQQSFALPSDYLTSLAYHACYYVSKLQSVNDRNNQRATTTDGGNPGSFQAAGPTAMVFCITNSFVEAEAALESLAHHRDELPQRHIIKELRRAEALLQDGRAIFKSWAKDPQAPGAQAGTTASQNALDGIGWSFLALEEGGVAALEEALKHAWQAAQRCIQYMDDLLDWIEKHFHTATGGGGSPSPKRRRTEQATGSDARPEYVTVDEEAAATRGSIPKLHDVPVPTRARPLLDPALPAQAAAMPEPGSAPYNILRAQHILEGVLPFMEQQVATAVQDAHSLLLQWTSDLWGEPIVLSDSAGSNCQGGLPLPGDNNPVETAGTSELPPTMPAIDISEETVSVESHRRRRAHAAFHE</sequence>
<feature type="compositionally biased region" description="Pro residues" evidence="1">
    <location>
        <begin position="285"/>
        <end position="294"/>
    </location>
</feature>
<feature type="compositionally biased region" description="Low complexity" evidence="1">
    <location>
        <begin position="219"/>
        <end position="230"/>
    </location>
</feature>
<evidence type="ECO:0000313" key="3">
    <source>
        <dbReference type="Proteomes" id="UP000186817"/>
    </source>
</evidence>
<feature type="region of interest" description="Disordered" evidence="1">
    <location>
        <begin position="900"/>
        <end position="925"/>
    </location>
</feature>